<dbReference type="Proteomes" id="UP001589628">
    <property type="component" value="Unassembled WGS sequence"/>
</dbReference>
<evidence type="ECO:0000256" key="2">
    <source>
        <dbReference type="SAM" id="MobiDB-lite"/>
    </source>
</evidence>
<keyword evidence="4" id="KW-1185">Reference proteome</keyword>
<organism evidence="3 4">
    <name type="scientific">Balneatrix alpica</name>
    <dbReference type="NCBI Taxonomy" id="75684"/>
    <lineage>
        <taxon>Bacteria</taxon>
        <taxon>Pseudomonadati</taxon>
        <taxon>Pseudomonadota</taxon>
        <taxon>Gammaproteobacteria</taxon>
        <taxon>Oceanospirillales</taxon>
        <taxon>Balneatrichaceae</taxon>
        <taxon>Balneatrix</taxon>
    </lineage>
</organism>
<accession>A0ABV5Z834</accession>
<protein>
    <submittedName>
        <fullName evidence="3">Uncharacterized protein</fullName>
    </submittedName>
</protein>
<keyword evidence="1" id="KW-0175">Coiled coil</keyword>
<dbReference type="EMBL" id="JBHLZN010000001">
    <property type="protein sequence ID" value="MFB9885443.1"/>
    <property type="molecule type" value="Genomic_DNA"/>
</dbReference>
<proteinExistence type="predicted"/>
<evidence type="ECO:0000313" key="3">
    <source>
        <dbReference type="EMBL" id="MFB9885443.1"/>
    </source>
</evidence>
<dbReference type="RefSeq" id="WP_027312997.1">
    <property type="nucleotide sequence ID" value="NZ_JAUESS010000014.1"/>
</dbReference>
<gene>
    <name evidence="3" type="ORF">ACFFLH_03320</name>
</gene>
<comment type="caution">
    <text evidence="3">The sequence shown here is derived from an EMBL/GenBank/DDBJ whole genome shotgun (WGS) entry which is preliminary data.</text>
</comment>
<name>A0ABV5Z834_9GAMM</name>
<reference evidence="3 4" key="1">
    <citation type="submission" date="2024-09" db="EMBL/GenBank/DDBJ databases">
        <authorList>
            <person name="Sun Q."/>
            <person name="Mori K."/>
        </authorList>
    </citation>
    <scope>NUCLEOTIDE SEQUENCE [LARGE SCALE GENOMIC DNA]</scope>
    <source>
        <strain evidence="3 4">ATCC 51285</strain>
    </source>
</reference>
<sequence length="341" mass="38702">MRKGEDFELPSLGPADEPRQQLRRDEPGSRSGPGWLPAMLVLAVLAAYVVWSELRYQREQGQSQIGSEQVEQTQRRLSEIEALLSATQVTSSESGQQLQSTLGQIKLGQQYISEQQQQMLTQQQEWQGQIDKRLLDFDKVLKEQAQLTDELRLSLSALSDRLGLQQQQLQKQSDQLLTLQKQQDQQQSASLALQAELESAKGESQQLAVEQQRLASTLDSRLQQLQSKPPQLDEQALQGLRQSLAQLEQKLTQLAQTQQQAQAELGQWQERLAKQDKRIQDTERLAKQNQTAAKGGSVSDLKVAELEERLYLSEEAIRAIDAFRLQVSQRLATLEDRLKRK</sequence>
<feature type="region of interest" description="Disordered" evidence="2">
    <location>
        <begin position="1"/>
        <end position="31"/>
    </location>
</feature>
<feature type="coiled-coil region" evidence="1">
    <location>
        <begin position="237"/>
        <end position="285"/>
    </location>
</feature>
<evidence type="ECO:0000256" key="1">
    <source>
        <dbReference type="SAM" id="Coils"/>
    </source>
</evidence>
<evidence type="ECO:0000313" key="4">
    <source>
        <dbReference type="Proteomes" id="UP001589628"/>
    </source>
</evidence>
<feature type="compositionally biased region" description="Basic and acidic residues" evidence="2">
    <location>
        <begin position="16"/>
        <end position="28"/>
    </location>
</feature>